<accession>A0A432PII7</accession>
<comment type="caution">
    <text evidence="2">The sequence shown here is derived from an EMBL/GenBank/DDBJ whole genome shotgun (WGS) entry which is preliminary data.</text>
</comment>
<feature type="compositionally biased region" description="Polar residues" evidence="1">
    <location>
        <begin position="55"/>
        <end position="65"/>
    </location>
</feature>
<name>A0A432PII7_9HYPH</name>
<feature type="region of interest" description="Disordered" evidence="1">
    <location>
        <begin position="39"/>
        <end position="65"/>
    </location>
</feature>
<evidence type="ECO:0000256" key="1">
    <source>
        <dbReference type="SAM" id="MobiDB-lite"/>
    </source>
</evidence>
<dbReference type="AlphaFoldDB" id="A0A432PII7"/>
<dbReference type="EMBL" id="RJTH01000006">
    <property type="protein sequence ID" value="RUM23925.1"/>
    <property type="molecule type" value="Genomic_DNA"/>
</dbReference>
<evidence type="ECO:0000313" key="3">
    <source>
        <dbReference type="Proteomes" id="UP000278823"/>
    </source>
</evidence>
<evidence type="ECO:0000313" key="2">
    <source>
        <dbReference type="EMBL" id="RUM23925.1"/>
    </source>
</evidence>
<gene>
    <name evidence="2" type="ORF">EFQ99_18265</name>
</gene>
<keyword evidence="3" id="KW-1185">Reference proteome</keyword>
<reference evidence="3" key="1">
    <citation type="submission" date="2018-11" db="EMBL/GenBank/DDBJ databases">
        <title>Rhizobium chutanense sp. nov., isolated from root nodules of Phaseolus vulgaris in China.</title>
        <authorList>
            <person name="Huo Y."/>
        </authorList>
    </citation>
    <scope>NUCLEOTIDE SEQUENCE [LARGE SCALE GENOMIC DNA]</scope>
    <source>
        <strain evidence="3">CCBAU 65647</strain>
    </source>
</reference>
<protein>
    <submittedName>
        <fullName evidence="2">Uncharacterized protein</fullName>
    </submittedName>
</protein>
<organism evidence="2 3">
    <name type="scientific">Rhizobium vallis</name>
    <dbReference type="NCBI Taxonomy" id="634290"/>
    <lineage>
        <taxon>Bacteria</taxon>
        <taxon>Pseudomonadati</taxon>
        <taxon>Pseudomonadota</taxon>
        <taxon>Alphaproteobacteria</taxon>
        <taxon>Hyphomicrobiales</taxon>
        <taxon>Rhizobiaceae</taxon>
        <taxon>Rhizobium/Agrobacterium group</taxon>
        <taxon>Rhizobium</taxon>
    </lineage>
</organism>
<dbReference type="Proteomes" id="UP000278823">
    <property type="component" value="Unassembled WGS sequence"/>
</dbReference>
<sequence length="65" mass="6936">MFVRLVKRHPLVAAELLIAGAGRAGKVGWDELEQRLTGRSDGNVEPITHSVPLIGSSSQGSDEPE</sequence>
<proteinExistence type="predicted"/>